<evidence type="ECO:0000313" key="16">
    <source>
        <dbReference type="EMBL" id="RAU82453.1"/>
    </source>
</evidence>
<reference evidence="16 17" key="1">
    <citation type="submission" date="2018-06" db="EMBL/GenBank/DDBJ databases">
        <authorList>
            <person name="Liu Z.-W."/>
        </authorList>
    </citation>
    <scope>NUCLEOTIDE SEQUENCE [LARGE SCALE GENOMIC DNA]</scope>
    <source>
        <strain evidence="16 17">2b14</strain>
    </source>
</reference>
<dbReference type="SUPFAM" id="SSF53383">
    <property type="entry name" value="PLP-dependent transferases"/>
    <property type="match status" value="1"/>
</dbReference>
<comment type="similarity">
    <text evidence="4 14">Belongs to the class-II pyridoxal-phosphate-dependent aminotransferase family. Histidinol-phosphate aminotransferase subfamily.</text>
</comment>
<dbReference type="InterPro" id="IPR001917">
    <property type="entry name" value="Aminotrans_II_pyridoxalP_BS"/>
</dbReference>
<evidence type="ECO:0000256" key="11">
    <source>
        <dbReference type="ARBA" id="ARBA00023102"/>
    </source>
</evidence>
<dbReference type="PROSITE" id="PS00599">
    <property type="entry name" value="AA_TRANSFER_CLASS_2"/>
    <property type="match status" value="1"/>
</dbReference>
<evidence type="ECO:0000256" key="7">
    <source>
        <dbReference type="ARBA" id="ARBA00022605"/>
    </source>
</evidence>
<gene>
    <name evidence="14 16" type="primary">hisC</name>
    <name evidence="16" type="ORF">DP923_11760</name>
</gene>
<dbReference type="InterPro" id="IPR015424">
    <property type="entry name" value="PyrdxlP-dep_Trfase"/>
</dbReference>
<name>A0A364RDT1_9BACT</name>
<evidence type="ECO:0000256" key="13">
    <source>
        <dbReference type="ARBA" id="ARBA00047481"/>
    </source>
</evidence>
<dbReference type="InterPro" id="IPR029063">
    <property type="entry name" value="SAM-dependent_MTases_sf"/>
</dbReference>
<feature type="modified residue" description="N6-(pyridoxal phosphate)lysine" evidence="14">
    <location>
        <position position="202"/>
    </location>
</feature>
<evidence type="ECO:0000256" key="9">
    <source>
        <dbReference type="ARBA" id="ARBA00022898"/>
    </source>
</evidence>
<evidence type="ECO:0000256" key="4">
    <source>
        <dbReference type="ARBA" id="ARBA00007970"/>
    </source>
</evidence>
<comment type="caution">
    <text evidence="16">The sequence shown here is derived from an EMBL/GenBank/DDBJ whole genome shotgun (WGS) entry which is preliminary data.</text>
</comment>
<keyword evidence="12" id="KW-0804">Transcription</keyword>
<dbReference type="PANTHER" id="PTHR43643:SF6">
    <property type="entry name" value="HISTIDINOL-PHOSPHATE AMINOTRANSFERASE"/>
    <property type="match status" value="1"/>
</dbReference>
<dbReference type="Pfam" id="PF00155">
    <property type="entry name" value="Aminotran_1_2"/>
    <property type="match status" value="1"/>
</dbReference>
<comment type="cofactor">
    <cofactor evidence="1 14">
        <name>pyridoxal 5'-phosphate</name>
        <dbReference type="ChEBI" id="CHEBI:597326"/>
    </cofactor>
</comment>
<proteinExistence type="inferred from homology"/>
<dbReference type="GO" id="GO:0030170">
    <property type="term" value="F:pyridoxal phosphate binding"/>
    <property type="evidence" value="ECO:0007669"/>
    <property type="project" value="InterPro"/>
</dbReference>
<dbReference type="Gene3D" id="3.40.640.10">
    <property type="entry name" value="Type I PLP-dependent aspartate aminotransferase-like (Major domain)"/>
    <property type="match status" value="1"/>
</dbReference>
<evidence type="ECO:0000256" key="2">
    <source>
        <dbReference type="ARBA" id="ARBA00005011"/>
    </source>
</evidence>
<dbReference type="OrthoDB" id="9813612at2"/>
<keyword evidence="9 14" id="KW-0663">Pyridoxal phosphate</keyword>
<reference evidence="16 17" key="2">
    <citation type="submission" date="2018-07" db="EMBL/GenBank/DDBJ databases">
        <title>Pontibacter sp. 2b14 genomic sequence and assembly.</title>
        <authorList>
            <person name="Du Z.-J."/>
        </authorList>
    </citation>
    <scope>NUCLEOTIDE SEQUENCE [LARGE SCALE GENOMIC DNA]</scope>
    <source>
        <strain evidence="16 17">2b14</strain>
    </source>
</reference>
<dbReference type="GO" id="GO:0000105">
    <property type="term" value="P:L-histidine biosynthetic process"/>
    <property type="evidence" value="ECO:0007669"/>
    <property type="project" value="UniProtKB-UniRule"/>
</dbReference>
<sequence length="715" mass="78664">MSQTNFTTFTAAANENLFGISPRVTTSIGNALAQLHSYPAPDAEVLCSALAQHLHLASDQVLVGSGSAELISLLVRTFCQPFATSSILTVAPTYPLYELEAKALGIQFTVAPLTSNFGFDVEGICSKVNETTRICFIANPNNPTGNYLKKEELQYLLHALPPHVTVVLDEAYTEYVTAPDFVSALPYLPQYPNLVILRTFSKAYGIASLRVGYMLAQKELLSKVKQVKQPFNVNHLAQVAALAALEDQEHLAYTLEQSAIGKAHLQHILTELGVHWWPSEGNFLLMDAGLPAAPLFEQLARNGIHVRATQDTSALRITVGPKQHQDYLHQQLKAILAPEHSWENASLKHILTTGEAFLNGTEAEKEAALLALTNFTSDNGTAQERIALAFARAFSACLQSDTNHSGNLYSSTYGVTDMISAFGVFIKQTPLVTFGHLFSNLTIYEATAQATNIHILDLGIGSGLQWLHLLDRLAERKDADLTIKLTGIDIPAAGEDPGLRLRETGDRLAHHAQALGLNFSYTFLAAPLEAVNLQELVFDVDETLVVNSAFTLHHIPDQLVALPDQRDRVLKQIAALKPAVFTLTEPDSEHNKLQFMPRLRESLRHYYTVFDVLDTLLPAELPERRVIEQEFFGREIINVISCEGSERVERHERNEAWQRRLVRTGFSGAAVTATPEQLIGTLQLHANFSVVPNGAGYTLCWNGTPVVAATVWKAL</sequence>
<feature type="domain" description="Aminotransferase class I/classII large" evidence="15">
    <location>
        <begin position="13"/>
        <end position="328"/>
    </location>
</feature>
<evidence type="ECO:0000256" key="8">
    <source>
        <dbReference type="ARBA" id="ARBA00022679"/>
    </source>
</evidence>
<evidence type="ECO:0000256" key="14">
    <source>
        <dbReference type="HAMAP-Rule" id="MF_01023"/>
    </source>
</evidence>
<organism evidence="16 17">
    <name type="scientific">Pontibacter arcticus</name>
    <dbReference type="NCBI Taxonomy" id="2080288"/>
    <lineage>
        <taxon>Bacteria</taxon>
        <taxon>Pseudomonadati</taxon>
        <taxon>Bacteroidota</taxon>
        <taxon>Cytophagia</taxon>
        <taxon>Cytophagales</taxon>
        <taxon>Hymenobacteraceae</taxon>
        <taxon>Pontibacter</taxon>
    </lineage>
</organism>
<dbReference type="EC" id="2.6.1.9" evidence="14"/>
<evidence type="ECO:0000256" key="12">
    <source>
        <dbReference type="ARBA" id="ARBA00023163"/>
    </source>
</evidence>
<dbReference type="NCBIfam" id="TIGR01141">
    <property type="entry name" value="hisC"/>
    <property type="match status" value="1"/>
</dbReference>
<accession>A0A364RDT1</accession>
<dbReference type="InterPro" id="IPR050106">
    <property type="entry name" value="HistidinolP_aminotransfase"/>
</dbReference>
<dbReference type="InterPro" id="IPR005202">
    <property type="entry name" value="TF_GRAS"/>
</dbReference>
<dbReference type="PROSITE" id="PS50985">
    <property type="entry name" value="GRAS"/>
    <property type="match status" value="1"/>
</dbReference>
<evidence type="ECO:0000259" key="15">
    <source>
        <dbReference type="Pfam" id="PF00155"/>
    </source>
</evidence>
<evidence type="ECO:0000256" key="5">
    <source>
        <dbReference type="ARBA" id="ARBA00011738"/>
    </source>
</evidence>
<keyword evidence="10" id="KW-0805">Transcription regulation</keyword>
<dbReference type="EMBL" id="QMDV01000003">
    <property type="protein sequence ID" value="RAU82453.1"/>
    <property type="molecule type" value="Genomic_DNA"/>
</dbReference>
<dbReference type="AlphaFoldDB" id="A0A364RDT1"/>
<keyword evidence="11 14" id="KW-0368">Histidine biosynthesis</keyword>
<dbReference type="PANTHER" id="PTHR43643">
    <property type="entry name" value="HISTIDINOL-PHOSPHATE AMINOTRANSFERASE 2"/>
    <property type="match status" value="1"/>
</dbReference>
<dbReference type="CDD" id="cd00609">
    <property type="entry name" value="AAT_like"/>
    <property type="match status" value="1"/>
</dbReference>
<dbReference type="Pfam" id="PF03514">
    <property type="entry name" value="GRAS"/>
    <property type="match status" value="1"/>
</dbReference>
<evidence type="ECO:0000256" key="3">
    <source>
        <dbReference type="ARBA" id="ARBA00005189"/>
    </source>
</evidence>
<keyword evidence="17" id="KW-1185">Reference proteome</keyword>
<dbReference type="UniPathway" id="UPA00031">
    <property type="reaction ID" value="UER00012"/>
</dbReference>
<dbReference type="HAMAP" id="MF_01023">
    <property type="entry name" value="HisC_aminotrans_2"/>
    <property type="match status" value="1"/>
</dbReference>
<comment type="pathway">
    <text evidence="3">Lipid metabolism.</text>
</comment>
<dbReference type="GO" id="GO:0004400">
    <property type="term" value="F:histidinol-phosphate transaminase activity"/>
    <property type="evidence" value="ECO:0007669"/>
    <property type="project" value="UniProtKB-UniRule"/>
</dbReference>
<dbReference type="InterPro" id="IPR015422">
    <property type="entry name" value="PyrdxlP-dep_Trfase_small"/>
</dbReference>
<dbReference type="InterPro" id="IPR005861">
    <property type="entry name" value="HisP_aminotrans"/>
</dbReference>
<evidence type="ECO:0000313" key="17">
    <source>
        <dbReference type="Proteomes" id="UP000251692"/>
    </source>
</evidence>
<comment type="catalytic activity">
    <reaction evidence="13 14">
        <text>L-histidinol phosphate + 2-oxoglutarate = 3-(imidazol-4-yl)-2-oxopropyl phosphate + L-glutamate</text>
        <dbReference type="Rhea" id="RHEA:23744"/>
        <dbReference type="ChEBI" id="CHEBI:16810"/>
        <dbReference type="ChEBI" id="CHEBI:29985"/>
        <dbReference type="ChEBI" id="CHEBI:57766"/>
        <dbReference type="ChEBI" id="CHEBI:57980"/>
        <dbReference type="EC" id="2.6.1.9"/>
    </reaction>
</comment>
<dbReference type="Gene3D" id="3.90.1150.10">
    <property type="entry name" value="Aspartate Aminotransferase, domain 1"/>
    <property type="match status" value="1"/>
</dbReference>
<comment type="subunit">
    <text evidence="5 14">Homodimer.</text>
</comment>
<dbReference type="InterPro" id="IPR004839">
    <property type="entry name" value="Aminotransferase_I/II_large"/>
</dbReference>
<evidence type="ECO:0000256" key="10">
    <source>
        <dbReference type="ARBA" id="ARBA00023015"/>
    </source>
</evidence>
<evidence type="ECO:0000256" key="1">
    <source>
        <dbReference type="ARBA" id="ARBA00001933"/>
    </source>
</evidence>
<dbReference type="Gene3D" id="3.40.50.150">
    <property type="entry name" value="Vaccinia Virus protein VP39"/>
    <property type="match status" value="1"/>
</dbReference>
<comment type="pathway">
    <text evidence="2 14">Amino-acid biosynthesis; L-histidine biosynthesis; L-histidine from 5-phospho-alpha-D-ribose 1-diphosphate: step 7/9.</text>
</comment>
<dbReference type="RefSeq" id="WP_112306045.1">
    <property type="nucleotide sequence ID" value="NZ_QMDV01000003.1"/>
</dbReference>
<keyword evidence="7 14" id="KW-0028">Amino-acid biosynthesis</keyword>
<keyword evidence="6 14" id="KW-0032">Aminotransferase</keyword>
<dbReference type="SUPFAM" id="SSF53335">
    <property type="entry name" value="S-adenosyl-L-methionine-dependent methyltransferases"/>
    <property type="match status" value="1"/>
</dbReference>
<keyword evidence="8 14" id="KW-0808">Transferase</keyword>
<dbReference type="InterPro" id="IPR015421">
    <property type="entry name" value="PyrdxlP-dep_Trfase_major"/>
</dbReference>
<protein>
    <recommendedName>
        <fullName evidence="14">Histidinol-phosphate aminotransferase</fullName>
        <ecNumber evidence="14">2.6.1.9</ecNumber>
    </recommendedName>
    <alternativeName>
        <fullName evidence="14">Imidazole acetol-phosphate transaminase</fullName>
    </alternativeName>
</protein>
<evidence type="ECO:0000256" key="6">
    <source>
        <dbReference type="ARBA" id="ARBA00022576"/>
    </source>
</evidence>
<dbReference type="Proteomes" id="UP000251692">
    <property type="component" value="Unassembled WGS sequence"/>
</dbReference>